<evidence type="ECO:0000313" key="2">
    <source>
        <dbReference type="Proteomes" id="UP001432322"/>
    </source>
</evidence>
<gene>
    <name evidence="1" type="ORF">PFISCL1PPCAC_5215</name>
</gene>
<feature type="non-terminal residue" evidence="1">
    <location>
        <position position="1"/>
    </location>
</feature>
<name>A0AAV5V6M1_9BILA</name>
<dbReference type="AlphaFoldDB" id="A0AAV5V6M1"/>
<keyword evidence="2" id="KW-1185">Reference proteome</keyword>
<comment type="caution">
    <text evidence="1">The sequence shown here is derived from an EMBL/GenBank/DDBJ whole genome shotgun (WGS) entry which is preliminary data.</text>
</comment>
<proteinExistence type="predicted"/>
<organism evidence="1 2">
    <name type="scientific">Pristionchus fissidentatus</name>
    <dbReference type="NCBI Taxonomy" id="1538716"/>
    <lineage>
        <taxon>Eukaryota</taxon>
        <taxon>Metazoa</taxon>
        <taxon>Ecdysozoa</taxon>
        <taxon>Nematoda</taxon>
        <taxon>Chromadorea</taxon>
        <taxon>Rhabditida</taxon>
        <taxon>Rhabditina</taxon>
        <taxon>Diplogasteromorpha</taxon>
        <taxon>Diplogasteroidea</taxon>
        <taxon>Neodiplogasteridae</taxon>
        <taxon>Pristionchus</taxon>
    </lineage>
</organism>
<protein>
    <submittedName>
        <fullName evidence="1">Uncharacterized protein</fullName>
    </submittedName>
</protein>
<accession>A0AAV5V6M1</accession>
<feature type="non-terminal residue" evidence="1">
    <location>
        <position position="84"/>
    </location>
</feature>
<sequence>CRALLKSHSSFFSSLFSLRSSLTPLTSRPATISVKNYVQTRWSAFANRRPAASHMATAEEAVMGTQCTAIERIFKKNILVAENG</sequence>
<dbReference type="EMBL" id="BTSY01000002">
    <property type="protein sequence ID" value="GMT13918.1"/>
    <property type="molecule type" value="Genomic_DNA"/>
</dbReference>
<dbReference type="Proteomes" id="UP001432322">
    <property type="component" value="Unassembled WGS sequence"/>
</dbReference>
<reference evidence="1" key="1">
    <citation type="submission" date="2023-10" db="EMBL/GenBank/DDBJ databases">
        <title>Genome assembly of Pristionchus species.</title>
        <authorList>
            <person name="Yoshida K."/>
            <person name="Sommer R.J."/>
        </authorList>
    </citation>
    <scope>NUCLEOTIDE SEQUENCE</scope>
    <source>
        <strain evidence="1">RS5133</strain>
    </source>
</reference>
<evidence type="ECO:0000313" key="1">
    <source>
        <dbReference type="EMBL" id="GMT13918.1"/>
    </source>
</evidence>